<name>A0A9Q1RGC5_9SOLA</name>
<sequence length="333" mass="37312">MYFSDRETPYPCLEIVDKKKNSRAKILTLKVHPPVIGAFLLVRKLLDTPLNLPGWSTTETKDIMGNFSDKVMTVEVPLLKSSTHQNVVIASSARRDESFSSWRVPPFGFGKEPHIEDNGKMSNSWSDFLIGLRSSFVTLRHDDDLIVEPYSPHRFSRQFGFCQDVPGVLIEQHYDGSLLAIVQLWDSCVRLGSSSKIIISMRQSNEGPLMTRIEKSPSVVPLCKEKSKPFVSPNGLGITSATSSSNESNVSQEQHWKHLKKKHKDLGDQHNEFVDLDSISIDTAIFGDGVAASTMPLTEYAQQRNSNRAVGRHNRGTSEDSFHRNPTDNSELV</sequence>
<comment type="caution">
    <text evidence="2">The sequence shown here is derived from an EMBL/GenBank/DDBJ whole genome shotgun (WGS) entry which is preliminary data.</text>
</comment>
<dbReference type="AlphaFoldDB" id="A0A9Q1RGC5"/>
<evidence type="ECO:0000313" key="2">
    <source>
        <dbReference type="EMBL" id="KAJ8554183.1"/>
    </source>
</evidence>
<keyword evidence="3" id="KW-1185">Reference proteome</keyword>
<feature type="compositionally biased region" description="Basic and acidic residues" evidence="1">
    <location>
        <begin position="316"/>
        <end position="326"/>
    </location>
</feature>
<dbReference type="PANTHER" id="PTHR36607">
    <property type="entry name" value="1,2-DIHYDROXY-3-KETO-5-METHYLTHIOPENTENE DIOXYGENASE 4"/>
    <property type="match status" value="1"/>
</dbReference>
<organism evidence="2 3">
    <name type="scientific">Anisodus acutangulus</name>
    <dbReference type="NCBI Taxonomy" id="402998"/>
    <lineage>
        <taxon>Eukaryota</taxon>
        <taxon>Viridiplantae</taxon>
        <taxon>Streptophyta</taxon>
        <taxon>Embryophyta</taxon>
        <taxon>Tracheophyta</taxon>
        <taxon>Spermatophyta</taxon>
        <taxon>Magnoliopsida</taxon>
        <taxon>eudicotyledons</taxon>
        <taxon>Gunneridae</taxon>
        <taxon>Pentapetalae</taxon>
        <taxon>asterids</taxon>
        <taxon>lamiids</taxon>
        <taxon>Solanales</taxon>
        <taxon>Solanaceae</taxon>
        <taxon>Solanoideae</taxon>
        <taxon>Hyoscyameae</taxon>
        <taxon>Anisodus</taxon>
    </lineage>
</organism>
<proteinExistence type="predicted"/>
<dbReference type="Proteomes" id="UP001152561">
    <property type="component" value="Unassembled WGS sequence"/>
</dbReference>
<feature type="region of interest" description="Disordered" evidence="1">
    <location>
        <begin position="234"/>
        <end position="263"/>
    </location>
</feature>
<dbReference type="OrthoDB" id="1298695at2759"/>
<accession>A0A9Q1RGC5</accession>
<feature type="compositionally biased region" description="Low complexity" evidence="1">
    <location>
        <begin position="239"/>
        <end position="253"/>
    </location>
</feature>
<dbReference type="PANTHER" id="PTHR36607:SF24">
    <property type="entry name" value="AMINOTRANSFERASE-LIKE PLANT MOBILE DOMAIN-CONTAINING PROTEIN"/>
    <property type="match status" value="1"/>
</dbReference>
<evidence type="ECO:0000313" key="3">
    <source>
        <dbReference type="Proteomes" id="UP001152561"/>
    </source>
</evidence>
<dbReference type="EMBL" id="JAJAGQ010000009">
    <property type="protein sequence ID" value="KAJ8554183.1"/>
    <property type="molecule type" value="Genomic_DNA"/>
</dbReference>
<feature type="region of interest" description="Disordered" evidence="1">
    <location>
        <begin position="303"/>
        <end position="333"/>
    </location>
</feature>
<evidence type="ECO:0000256" key="1">
    <source>
        <dbReference type="SAM" id="MobiDB-lite"/>
    </source>
</evidence>
<gene>
    <name evidence="2" type="ORF">K7X08_024861</name>
</gene>
<protein>
    <submittedName>
        <fullName evidence="2">Uncharacterized protein</fullName>
    </submittedName>
</protein>
<reference evidence="3" key="1">
    <citation type="journal article" date="2023" name="Proc. Natl. Acad. Sci. U.S.A.">
        <title>Genomic and structural basis for evolution of tropane alkaloid biosynthesis.</title>
        <authorList>
            <person name="Wanga Y.-J."/>
            <person name="Taina T."/>
            <person name="Yua J.-Y."/>
            <person name="Lia J."/>
            <person name="Xua B."/>
            <person name="Chenc J."/>
            <person name="D'Auriad J.C."/>
            <person name="Huanga J.-P."/>
            <person name="Huanga S.-X."/>
        </authorList>
    </citation>
    <scope>NUCLEOTIDE SEQUENCE [LARGE SCALE GENOMIC DNA]</scope>
    <source>
        <strain evidence="3">cv. KIB-2019</strain>
    </source>
</reference>